<protein>
    <submittedName>
        <fullName evidence="1">Uncharacterized protein</fullName>
    </submittedName>
</protein>
<dbReference type="InterPro" id="IPR024659">
    <property type="entry name" value="Phage_coat_Gp5"/>
</dbReference>
<sequence>MANLTHDMLAQRLLLDLKNQLTFSQHVFKGYRAEYHAVGNFKKGSIVRIQLPNRYRAKDGATIDLVETEERNVTVEVDTQKHVALRFTMQELTLDIEDFSRKHLVPAAIALANKVDNDGLALYKDIYNHVGTPGTTPKTYGVITKAAERLDNEAILPQGRNAVWSPGATWSLADGELKSVFDQQNVRKLTEQGFQGQTYAGIDMFMDQNVKSHTVGTYGGAPKVKTASSEGDTSIALKEFNAADTLNDGDIITIATVAGV</sequence>
<accession>A0A0F9C913</accession>
<name>A0A0F9C913_9ZZZZ</name>
<evidence type="ECO:0000313" key="1">
    <source>
        <dbReference type="EMBL" id="KKK93186.1"/>
    </source>
</evidence>
<proteinExistence type="predicted"/>
<reference evidence="1" key="1">
    <citation type="journal article" date="2015" name="Nature">
        <title>Complex archaea that bridge the gap between prokaryotes and eukaryotes.</title>
        <authorList>
            <person name="Spang A."/>
            <person name="Saw J.H."/>
            <person name="Jorgensen S.L."/>
            <person name="Zaremba-Niedzwiedzka K."/>
            <person name="Martijn J."/>
            <person name="Lind A.E."/>
            <person name="van Eijk R."/>
            <person name="Schleper C."/>
            <person name="Guy L."/>
            <person name="Ettema T.J."/>
        </authorList>
    </citation>
    <scope>NUCLEOTIDE SEQUENCE</scope>
</reference>
<gene>
    <name evidence="1" type="ORF">LCGC14_2695390</name>
</gene>
<dbReference type="AlphaFoldDB" id="A0A0F9C913"/>
<dbReference type="Pfam" id="PF11651">
    <property type="entry name" value="P22_CoatProtein"/>
    <property type="match status" value="1"/>
</dbReference>
<feature type="non-terminal residue" evidence="1">
    <location>
        <position position="260"/>
    </location>
</feature>
<organism evidence="1">
    <name type="scientific">marine sediment metagenome</name>
    <dbReference type="NCBI Taxonomy" id="412755"/>
    <lineage>
        <taxon>unclassified sequences</taxon>
        <taxon>metagenomes</taxon>
        <taxon>ecological metagenomes</taxon>
    </lineage>
</organism>
<comment type="caution">
    <text evidence="1">The sequence shown here is derived from an EMBL/GenBank/DDBJ whole genome shotgun (WGS) entry which is preliminary data.</text>
</comment>
<dbReference type="EMBL" id="LAZR01047882">
    <property type="protein sequence ID" value="KKK93186.1"/>
    <property type="molecule type" value="Genomic_DNA"/>
</dbReference>